<name>A0A0U5BLQ4_9MICO</name>
<sequence>MSAGAFLSDMADRNLETMPRPTPKQLLTLALAVVDPITPWAPVHIVSGKNAGTATVRRLVADGLLVEHDHLLTASIKGIEAVRLADEEGRLPDGVLEEQILALAKRGLQSR</sequence>
<evidence type="ECO:0000313" key="2">
    <source>
        <dbReference type="Proteomes" id="UP000218965"/>
    </source>
</evidence>
<accession>A0A0U5BLQ4</accession>
<organism evidence="1 2">
    <name type="scientific">Microcella alkaliphila</name>
    <dbReference type="NCBI Taxonomy" id="279828"/>
    <lineage>
        <taxon>Bacteria</taxon>
        <taxon>Bacillati</taxon>
        <taxon>Actinomycetota</taxon>
        <taxon>Actinomycetes</taxon>
        <taxon>Micrococcales</taxon>
        <taxon>Microbacteriaceae</taxon>
        <taxon>Microcella</taxon>
    </lineage>
</organism>
<dbReference type="Proteomes" id="UP000218965">
    <property type="component" value="Chromosome"/>
</dbReference>
<proteinExistence type="predicted"/>
<dbReference type="AlphaFoldDB" id="A0A0U5BLQ4"/>
<reference evidence="2" key="1">
    <citation type="submission" date="2015-12" db="EMBL/GenBank/DDBJ databases">
        <authorList>
            <person name="Shamseldin A."/>
            <person name="Moawad H."/>
            <person name="Abd El-Rahim W.M."/>
            <person name="Sadowsky M.J."/>
        </authorList>
    </citation>
    <scope>NUCLEOTIDE SEQUENCE [LARGE SCALE GENOMIC DNA]</scope>
    <source>
        <strain evidence="2">JAM AC0309</strain>
    </source>
</reference>
<dbReference type="EMBL" id="AP017315">
    <property type="protein sequence ID" value="BAU32469.1"/>
    <property type="molecule type" value="Genomic_DNA"/>
</dbReference>
<protein>
    <submittedName>
        <fullName evidence="1">Uncharacterized protein</fullName>
    </submittedName>
</protein>
<gene>
    <name evidence="1" type="ORF">MalAC0309_1618</name>
</gene>
<dbReference type="KEGG" id="malk:MalAC0309_1618"/>
<evidence type="ECO:0000313" key="1">
    <source>
        <dbReference type="EMBL" id="BAU32469.1"/>
    </source>
</evidence>
<reference evidence="1 2" key="2">
    <citation type="submission" date="2016-01" db="EMBL/GenBank/DDBJ databases">
        <title>Microcella alkaliphila JAM AC0309 whole genome shotgun sequence.</title>
        <authorList>
            <person name="Kurata A."/>
            <person name="Hirose Y."/>
            <person name="Kishimoto N."/>
            <person name="Kobayashi T."/>
        </authorList>
    </citation>
    <scope>NUCLEOTIDE SEQUENCE [LARGE SCALE GENOMIC DNA]</scope>
    <source>
        <strain evidence="1 2">JAM AC0309</strain>
    </source>
</reference>